<dbReference type="GO" id="GO:0043814">
    <property type="term" value="F:phospholactate guanylyltransferase activity"/>
    <property type="evidence" value="ECO:0007669"/>
    <property type="project" value="InterPro"/>
</dbReference>
<dbReference type="Proteomes" id="UP000199113">
    <property type="component" value="Unassembled WGS sequence"/>
</dbReference>
<gene>
    <name evidence="5" type="ORF">SAMN05192575_102276</name>
</gene>
<accession>A0A1I0XD47</accession>
<sequence>MSSPMPSPPPTGPARARCVVVVPVKPPAIGKSRLAADPFQHLPDEQRRELAEAFALDTVQAAAATPGVDAVLVVTDDFRLASAMRALGCEVMPDGASEDLNATLVQAAAEVSRRWPDTVPVALCADLPGLRPIELASVLAEVVAHAAAGSATFVRDRAGVGTTLYAAPAAGFEPGFGFGSAARHVAAGAVEVGVDAPSVRADVDDLADLGAALVAGVGMHTSRANGRRATPLG</sequence>
<dbReference type="EMBL" id="FOKC01000002">
    <property type="protein sequence ID" value="SFA98188.1"/>
    <property type="molecule type" value="Genomic_DNA"/>
</dbReference>
<dbReference type="STRING" id="748909.SAMN05192575_102276"/>
<name>A0A1I0XD47_9ACTN</name>
<dbReference type="AlphaFoldDB" id="A0A1I0XD47"/>
<dbReference type="InterPro" id="IPR002835">
    <property type="entry name" value="CofC"/>
</dbReference>
<organism evidence="5 6">
    <name type="scientific">Nocardioides alpinus</name>
    <dbReference type="NCBI Taxonomy" id="748909"/>
    <lineage>
        <taxon>Bacteria</taxon>
        <taxon>Bacillati</taxon>
        <taxon>Actinomycetota</taxon>
        <taxon>Actinomycetes</taxon>
        <taxon>Propionibacteriales</taxon>
        <taxon>Nocardioidaceae</taxon>
        <taxon>Nocardioides</taxon>
    </lineage>
</organism>
<evidence type="ECO:0000256" key="3">
    <source>
        <dbReference type="ARBA" id="ARBA00022741"/>
    </source>
</evidence>
<keyword evidence="2 5" id="KW-0548">Nucleotidyltransferase</keyword>
<dbReference type="InterPro" id="IPR029044">
    <property type="entry name" value="Nucleotide-diphossugar_trans"/>
</dbReference>
<reference evidence="6" key="1">
    <citation type="submission" date="2016-10" db="EMBL/GenBank/DDBJ databases">
        <authorList>
            <person name="Varghese N."/>
            <person name="Submissions S."/>
        </authorList>
    </citation>
    <scope>NUCLEOTIDE SEQUENCE [LARGE SCALE GENOMIC DNA]</scope>
    <source>
        <strain evidence="6">CGMCC 1.10697</strain>
    </source>
</reference>
<evidence type="ECO:0000313" key="6">
    <source>
        <dbReference type="Proteomes" id="UP000199113"/>
    </source>
</evidence>
<proteinExistence type="predicted"/>
<dbReference type="NCBIfam" id="TIGR03552">
    <property type="entry name" value="F420_cofC"/>
    <property type="match status" value="1"/>
</dbReference>
<dbReference type="PANTHER" id="PTHR40392:SF1">
    <property type="entry name" value="2-PHOSPHO-L-LACTATE GUANYLYLTRANSFERASE"/>
    <property type="match status" value="1"/>
</dbReference>
<keyword evidence="1 5" id="KW-0808">Transferase</keyword>
<dbReference type="PANTHER" id="PTHR40392">
    <property type="entry name" value="2-PHOSPHO-L-LACTATE GUANYLYLTRANSFERASE"/>
    <property type="match status" value="1"/>
</dbReference>
<dbReference type="SUPFAM" id="SSF53448">
    <property type="entry name" value="Nucleotide-diphospho-sugar transferases"/>
    <property type="match status" value="1"/>
</dbReference>
<dbReference type="Gene3D" id="3.90.550.10">
    <property type="entry name" value="Spore Coat Polysaccharide Biosynthesis Protein SpsA, Chain A"/>
    <property type="match status" value="1"/>
</dbReference>
<keyword evidence="3" id="KW-0547">Nucleotide-binding</keyword>
<evidence type="ECO:0000256" key="2">
    <source>
        <dbReference type="ARBA" id="ARBA00022695"/>
    </source>
</evidence>
<evidence type="ECO:0000256" key="1">
    <source>
        <dbReference type="ARBA" id="ARBA00022679"/>
    </source>
</evidence>
<dbReference type="GO" id="GO:0005525">
    <property type="term" value="F:GTP binding"/>
    <property type="evidence" value="ECO:0007669"/>
    <property type="project" value="UniProtKB-KW"/>
</dbReference>
<protein>
    <submittedName>
        <fullName evidence="5">2-phospho-L-lactate guanylyltransferase</fullName>
    </submittedName>
</protein>
<dbReference type="Pfam" id="PF01983">
    <property type="entry name" value="CofC"/>
    <property type="match status" value="1"/>
</dbReference>
<evidence type="ECO:0000256" key="4">
    <source>
        <dbReference type="ARBA" id="ARBA00023134"/>
    </source>
</evidence>
<dbReference type="RefSeq" id="WP_231263294.1">
    <property type="nucleotide sequence ID" value="NZ_FOKC01000002.1"/>
</dbReference>
<keyword evidence="4" id="KW-0342">GTP-binding</keyword>
<evidence type="ECO:0000313" key="5">
    <source>
        <dbReference type="EMBL" id="SFA98188.1"/>
    </source>
</evidence>